<dbReference type="RefSeq" id="WP_281763459.1">
    <property type="nucleotide sequence ID" value="NZ_BRVO01000001.1"/>
</dbReference>
<keyword evidence="1" id="KW-0732">Signal</keyword>
<evidence type="ECO:0008006" key="4">
    <source>
        <dbReference type="Google" id="ProtNLM"/>
    </source>
</evidence>
<organism evidence="2 3">
    <name type="scientific">Neptunitalea lumnitzerae</name>
    <dbReference type="NCBI Taxonomy" id="2965509"/>
    <lineage>
        <taxon>Bacteria</taxon>
        <taxon>Pseudomonadati</taxon>
        <taxon>Bacteroidota</taxon>
        <taxon>Flavobacteriia</taxon>
        <taxon>Flavobacteriales</taxon>
        <taxon>Flavobacteriaceae</taxon>
        <taxon>Neptunitalea</taxon>
    </lineage>
</organism>
<accession>A0ABQ5MEK2</accession>
<protein>
    <recommendedName>
        <fullName evidence="4">Lipocalin-like domain-containing protein</fullName>
    </recommendedName>
</protein>
<reference evidence="2" key="1">
    <citation type="submission" date="2022-07" db="EMBL/GenBank/DDBJ databases">
        <title>Taxonomy of Novel Oxalotrophic and Methylotrophic Bacteria.</title>
        <authorList>
            <person name="Sahin N."/>
            <person name="Tani A."/>
        </authorList>
    </citation>
    <scope>NUCLEOTIDE SEQUENCE</scope>
    <source>
        <strain evidence="2">Y10</strain>
    </source>
</reference>
<dbReference type="PROSITE" id="PS51257">
    <property type="entry name" value="PROKAR_LIPOPROTEIN"/>
    <property type="match status" value="1"/>
</dbReference>
<gene>
    <name evidence="2" type="ORF">Y10_01610</name>
</gene>
<name>A0ABQ5MEK2_9FLAO</name>
<keyword evidence="3" id="KW-1185">Reference proteome</keyword>
<dbReference type="EMBL" id="BRVO01000001">
    <property type="protein sequence ID" value="GLB47793.1"/>
    <property type="molecule type" value="Genomic_DNA"/>
</dbReference>
<dbReference type="Proteomes" id="UP001143543">
    <property type="component" value="Unassembled WGS sequence"/>
</dbReference>
<feature type="chain" id="PRO_5047243784" description="Lipocalin-like domain-containing protein" evidence="1">
    <location>
        <begin position="22"/>
        <end position="134"/>
    </location>
</feature>
<feature type="signal peptide" evidence="1">
    <location>
        <begin position="1"/>
        <end position="21"/>
    </location>
</feature>
<evidence type="ECO:0000313" key="3">
    <source>
        <dbReference type="Proteomes" id="UP001143543"/>
    </source>
</evidence>
<comment type="caution">
    <text evidence="2">The sequence shown here is derived from an EMBL/GenBank/DDBJ whole genome shotgun (WGS) entry which is preliminary data.</text>
</comment>
<evidence type="ECO:0000256" key="1">
    <source>
        <dbReference type="SAM" id="SignalP"/>
    </source>
</evidence>
<proteinExistence type="predicted"/>
<sequence>MKKITTLLLIILVFISCSNDGEDTLLLDSSSLVGTYEWIVTQGGSGYIYNTPDNSNSTGSLTITSNTVTFIFNGEVTIQGNYHLEVKNSDLLNEAMSAMVLDNGTYYLIDYDENSIILIEDVPNGFSYGYVKLL</sequence>
<evidence type="ECO:0000313" key="2">
    <source>
        <dbReference type="EMBL" id="GLB47793.1"/>
    </source>
</evidence>